<dbReference type="InterPro" id="IPR056871">
    <property type="entry name" value="WH_TTC3"/>
</dbReference>
<dbReference type="Pfam" id="PF24812">
    <property type="entry name" value="WHD_TTC3"/>
    <property type="match status" value="1"/>
</dbReference>
<organism evidence="8 9">
    <name type="scientific">Acipenser oxyrinchus oxyrinchus</name>
    <dbReference type="NCBI Taxonomy" id="40147"/>
    <lineage>
        <taxon>Eukaryota</taxon>
        <taxon>Metazoa</taxon>
        <taxon>Chordata</taxon>
        <taxon>Craniata</taxon>
        <taxon>Vertebrata</taxon>
        <taxon>Euteleostomi</taxon>
        <taxon>Actinopterygii</taxon>
        <taxon>Chondrostei</taxon>
        <taxon>Acipenseriformes</taxon>
        <taxon>Acipenseridae</taxon>
        <taxon>Acipenser</taxon>
    </lineage>
</organism>
<dbReference type="GO" id="GO:0003723">
    <property type="term" value="F:RNA binding"/>
    <property type="evidence" value="ECO:0007669"/>
    <property type="project" value="UniProtKB-UniRule"/>
</dbReference>
<evidence type="ECO:0000256" key="2">
    <source>
        <dbReference type="ARBA" id="ARBA00022771"/>
    </source>
</evidence>
<evidence type="ECO:0000256" key="5">
    <source>
        <dbReference type="SAM" id="Coils"/>
    </source>
</evidence>
<dbReference type="InterPro" id="IPR012677">
    <property type="entry name" value="Nucleotide-bd_a/b_plait_sf"/>
</dbReference>
<feature type="region of interest" description="Disordered" evidence="6">
    <location>
        <begin position="460"/>
        <end position="479"/>
    </location>
</feature>
<evidence type="ECO:0000313" key="9">
    <source>
        <dbReference type="Proteomes" id="UP001230051"/>
    </source>
</evidence>
<dbReference type="Pfam" id="PF00076">
    <property type="entry name" value="RRM_1"/>
    <property type="match status" value="1"/>
</dbReference>
<evidence type="ECO:0000313" key="8">
    <source>
        <dbReference type="EMBL" id="KAK1165870.1"/>
    </source>
</evidence>
<evidence type="ECO:0000256" key="6">
    <source>
        <dbReference type="SAM" id="MobiDB-lite"/>
    </source>
</evidence>
<proteinExistence type="predicted"/>
<dbReference type="Gene3D" id="3.30.70.330">
    <property type="match status" value="1"/>
</dbReference>
<feature type="compositionally biased region" description="Basic and acidic residues" evidence="6">
    <location>
        <begin position="814"/>
        <end position="824"/>
    </location>
</feature>
<dbReference type="InterPro" id="IPR000504">
    <property type="entry name" value="RRM_dom"/>
</dbReference>
<feature type="domain" description="RRM" evidence="7">
    <location>
        <begin position="942"/>
        <end position="1016"/>
    </location>
</feature>
<protein>
    <submittedName>
        <fullName evidence="8">RNA-binding protein 44</fullName>
    </submittedName>
</protein>
<evidence type="ECO:0000256" key="1">
    <source>
        <dbReference type="ARBA" id="ARBA00022723"/>
    </source>
</evidence>
<dbReference type="Proteomes" id="UP001230051">
    <property type="component" value="Unassembled WGS sequence"/>
</dbReference>
<gene>
    <name evidence="8" type="primary">rbm44</name>
    <name evidence="8" type="ORF">AOXY_G14516</name>
</gene>
<dbReference type="EMBL" id="JAGXEW010000012">
    <property type="protein sequence ID" value="KAK1165870.1"/>
    <property type="molecule type" value="Genomic_DNA"/>
</dbReference>
<reference evidence="8" key="1">
    <citation type="submission" date="2022-02" db="EMBL/GenBank/DDBJ databases">
        <title>Atlantic sturgeon de novo genome assembly.</title>
        <authorList>
            <person name="Stock M."/>
            <person name="Klopp C."/>
            <person name="Guiguen Y."/>
            <person name="Cabau C."/>
            <person name="Parinello H."/>
            <person name="Santidrian Yebra-Pimentel E."/>
            <person name="Kuhl H."/>
            <person name="Dirks R.P."/>
            <person name="Guessner J."/>
            <person name="Wuertz S."/>
            <person name="Du K."/>
            <person name="Schartl M."/>
        </authorList>
    </citation>
    <scope>NUCLEOTIDE SEQUENCE</scope>
    <source>
        <strain evidence="8">STURGEONOMICS-FGT-2020</strain>
        <tissue evidence="8">Whole blood</tissue>
    </source>
</reference>
<dbReference type="PANTHER" id="PTHR17550:SF7">
    <property type="entry name" value="RNA-BINDING PROTEIN 44"/>
    <property type="match status" value="1"/>
</dbReference>
<evidence type="ECO:0000259" key="7">
    <source>
        <dbReference type="PROSITE" id="PS50102"/>
    </source>
</evidence>
<name>A0AAD8G262_ACIOX</name>
<evidence type="ECO:0000256" key="3">
    <source>
        <dbReference type="ARBA" id="ARBA00022833"/>
    </source>
</evidence>
<dbReference type="InterPro" id="IPR001876">
    <property type="entry name" value="Znf_RanBP2"/>
</dbReference>
<keyword evidence="5" id="KW-0175">Coiled coil</keyword>
<dbReference type="SMART" id="SM00360">
    <property type="entry name" value="RRM"/>
    <property type="match status" value="1"/>
</dbReference>
<feature type="coiled-coil region" evidence="5">
    <location>
        <begin position="662"/>
        <end position="692"/>
    </location>
</feature>
<keyword evidence="3" id="KW-0862">Zinc</keyword>
<sequence length="1157" mass="128213">MSWPPGIVHFNLGPGAHRTFQAAANDDFVFEFAADHHVGSHIPRRKFHLNRDLFDLIKKHSVLDLTDQRLLGWYLMLPPEDRRIIQGEGGLLQFLQKHPAFEVSKHSVHLKDQMTHVGPEGMSSNLNKSRRPTFYCVWHCLQCDISNTLDTKKCRRCNEPMAESAQTYLTETEHYMLPDSNQNLPYKEDKCASGDFRRAAEPVKLSQARNMPSSTSLERSDAFHSACDSTAADDIEEAFCTRLVSAEKQTQHSLNLELLQETSVEASLSLDIELEMHQQNARSKQAGGCWDKSKADFEACGLREAETYSSVPGYQELEKETLPDYYSFNSTGFYEAERDASAGPQCMSSDTESGATADPLGDAPEEGCYETSEKCSNVALEESKGCDSQCTSSLDDWPDGTSFSEYSYGSEGDPENDQNFEVYHSIAEGTSFTAEQDELQTESAPPACLRRDHCLPVPDGMKSSAVKDADNNNDSNDNNSLLVVDSSIDCLGWDVPEKPCGFKCEPPVDRDDTSLYEESFLSVAEANSLLPEPSIEMDIGSYLGASAFERSGQYRESDADESPATTCQRCLAASGSTVRVNQIIDASADFRAGFTSTRATEASVFVASKSTSTDNPGIPHAHAAVNTEWSLLQGALRDGGSQTSVPSTSEKCVNTDLHMVDLDSFAEEFMKLRLAKEELNELKENLARMEKCSAAACGCSCETAMQKAVKAELQLLDLHYWMCRQHCWRLHYTVHEKGFNYLGAAAHSQGLESALQELQSNYSKMRKKILSGTSLDDLPPLFVDSKRIVTLKQYVPSKVMAVALSSEEVVCSHQEKGLPEDKNNGRGVPSNSQVLPFQEKPHFEVSTRCCKSVHDPANRGSQAGVPDCKKQRMKKDQDFTEDWFDAEENLRTVGQIDDVVDNPGVTRQTAGGNCGSNSTETVNEDWGLKCENSAEREKQSDHYLCVRDLDVTVTEKDLMRLFQKYQATDVWITNTANHLRLAIVTVCGTSCAEKARKEMNGKQIHGRAIKVDPIRQPGVGWQNASKHCSSTPAPVQEQRAESCDGKQPRARPQTGSLIHQTGPVAPPKVFKRNYEKLQCVQDTPTASGTFLTQHYAGLSSFDKLMDRLMELHPEAGRQKIVEALIELRAEKKGFLSGLHLKTIVEMTSAVLKKNLKG</sequence>
<comment type="caution">
    <text evidence="8">The sequence shown here is derived from an EMBL/GenBank/DDBJ whole genome shotgun (WGS) entry which is preliminary data.</text>
</comment>
<evidence type="ECO:0000256" key="4">
    <source>
        <dbReference type="PROSITE-ProRule" id="PRU00176"/>
    </source>
</evidence>
<keyword evidence="4" id="KW-0694">RNA-binding</keyword>
<keyword evidence="9" id="KW-1185">Reference proteome</keyword>
<dbReference type="GO" id="GO:0008270">
    <property type="term" value="F:zinc ion binding"/>
    <property type="evidence" value="ECO:0007669"/>
    <property type="project" value="UniProtKB-KW"/>
</dbReference>
<keyword evidence="1" id="KW-0479">Metal-binding</keyword>
<feature type="region of interest" description="Disordered" evidence="6">
    <location>
        <begin position="814"/>
        <end position="834"/>
    </location>
</feature>
<feature type="region of interest" description="Disordered" evidence="6">
    <location>
        <begin position="339"/>
        <end position="368"/>
    </location>
</feature>
<dbReference type="PROSITE" id="PS50102">
    <property type="entry name" value="RRM"/>
    <property type="match status" value="1"/>
</dbReference>
<dbReference type="SUPFAM" id="SSF54928">
    <property type="entry name" value="RNA-binding domain, RBD"/>
    <property type="match status" value="1"/>
</dbReference>
<dbReference type="PANTHER" id="PTHR17550">
    <property type="entry name" value="E3 UBIQUITIN-PROTEIN LIGASE TTC3"/>
    <property type="match status" value="1"/>
</dbReference>
<feature type="region of interest" description="Disordered" evidence="6">
    <location>
        <begin position="1041"/>
        <end position="1062"/>
    </location>
</feature>
<dbReference type="InterPro" id="IPR035979">
    <property type="entry name" value="RBD_domain_sf"/>
</dbReference>
<keyword evidence="2" id="KW-0863">Zinc-finger</keyword>
<dbReference type="PROSITE" id="PS01358">
    <property type="entry name" value="ZF_RANBP2_1"/>
    <property type="match status" value="1"/>
</dbReference>
<dbReference type="AlphaFoldDB" id="A0AAD8G262"/>
<accession>A0AAD8G262</accession>